<comment type="caution">
    <text evidence="1">The sequence shown here is derived from an EMBL/GenBank/DDBJ whole genome shotgun (WGS) entry which is preliminary data.</text>
</comment>
<sequence length="178" mass="19717">MRGLPVGQLWDPATWSSSVPRAPIPVVLMVPGHHSGYLSTFCAPTIQIAPEIYSSSAMHFPRAREGRFPAVEAMGEGNQSGFVRFLHSASSRTVAAIVHKFFQEARDVEGQNRLWAARKEESVRFEISRESARSAEGTALERARKEGIARWRSARIDLLDELPEIVVISCMAEIGLTL</sequence>
<evidence type="ECO:0000313" key="2">
    <source>
        <dbReference type="Proteomes" id="UP000011668"/>
    </source>
</evidence>
<dbReference type="HOGENOM" id="CLU_1511602_0_0_1"/>
<gene>
    <name evidence="1" type="ORF">AG1IA_08499</name>
</gene>
<organism evidence="1 2">
    <name type="scientific">Thanatephorus cucumeris (strain AG1-IA)</name>
    <name type="common">Rice sheath blight fungus</name>
    <name type="synonym">Rhizoctonia solani</name>
    <dbReference type="NCBI Taxonomy" id="983506"/>
    <lineage>
        <taxon>Eukaryota</taxon>
        <taxon>Fungi</taxon>
        <taxon>Dikarya</taxon>
        <taxon>Basidiomycota</taxon>
        <taxon>Agaricomycotina</taxon>
        <taxon>Agaricomycetes</taxon>
        <taxon>Cantharellales</taxon>
        <taxon>Ceratobasidiaceae</taxon>
        <taxon>Rhizoctonia</taxon>
        <taxon>Rhizoctonia solani AG-1</taxon>
    </lineage>
</organism>
<keyword evidence="2" id="KW-1185">Reference proteome</keyword>
<protein>
    <submittedName>
        <fullName evidence="1">Uncharacterized protein</fullName>
    </submittedName>
</protein>
<accession>L8WGZ9</accession>
<dbReference type="Proteomes" id="UP000011668">
    <property type="component" value="Unassembled WGS sequence"/>
</dbReference>
<name>L8WGZ9_THACA</name>
<reference evidence="1 2" key="1">
    <citation type="journal article" date="2013" name="Nat. Commun.">
        <title>The evolution and pathogenic mechanisms of the rice sheath blight pathogen.</title>
        <authorList>
            <person name="Zheng A."/>
            <person name="Lin R."/>
            <person name="Xu L."/>
            <person name="Qin P."/>
            <person name="Tang C."/>
            <person name="Ai P."/>
            <person name="Zhang D."/>
            <person name="Liu Y."/>
            <person name="Sun Z."/>
            <person name="Feng H."/>
            <person name="Wang Y."/>
            <person name="Chen Y."/>
            <person name="Liang X."/>
            <person name="Fu R."/>
            <person name="Li Q."/>
            <person name="Zhang J."/>
            <person name="Yu X."/>
            <person name="Xie Z."/>
            <person name="Ding L."/>
            <person name="Guan P."/>
            <person name="Tang J."/>
            <person name="Liang Y."/>
            <person name="Wang S."/>
            <person name="Deng Q."/>
            <person name="Li S."/>
            <person name="Zhu J."/>
            <person name="Wang L."/>
            <person name="Liu H."/>
            <person name="Li P."/>
        </authorList>
    </citation>
    <scope>NUCLEOTIDE SEQUENCE [LARGE SCALE GENOMIC DNA]</scope>
    <source>
        <strain evidence="2">AG-1 IA</strain>
    </source>
</reference>
<dbReference type="EMBL" id="AFRT01002628">
    <property type="protein sequence ID" value="ELU37471.1"/>
    <property type="molecule type" value="Genomic_DNA"/>
</dbReference>
<evidence type="ECO:0000313" key="1">
    <source>
        <dbReference type="EMBL" id="ELU37471.1"/>
    </source>
</evidence>
<proteinExistence type="predicted"/>
<dbReference type="AlphaFoldDB" id="L8WGZ9"/>